<comment type="caution">
    <text evidence="1">The sequence shown here is derived from an EMBL/GenBank/DDBJ whole genome shotgun (WGS) entry which is preliminary data.</text>
</comment>
<dbReference type="InterPro" id="IPR010921">
    <property type="entry name" value="Trp_repressor/repl_initiator"/>
</dbReference>
<reference evidence="1 2" key="1">
    <citation type="journal article" date="2016" name="Environ. Microbiol.">
        <title>Genomic resolution of a cold subsurface aquifer community provides metabolic insights for novel microbes adapted to high CO concentrations.</title>
        <authorList>
            <person name="Probst A.J."/>
            <person name="Castelle C.J."/>
            <person name="Singh A."/>
            <person name="Brown C.T."/>
            <person name="Anantharaman K."/>
            <person name="Sharon I."/>
            <person name="Hug L.A."/>
            <person name="Burstein D."/>
            <person name="Emerson J.B."/>
            <person name="Thomas B.C."/>
            <person name="Banfield J.F."/>
        </authorList>
    </citation>
    <scope>NUCLEOTIDE SEQUENCE [LARGE SCALE GENOMIC DNA]</scope>
    <source>
        <strain evidence="1">CG2_30_44_31</strain>
    </source>
</reference>
<protein>
    <recommendedName>
        <fullName evidence="3">TrpR like protein, YerC/YecD</fullName>
    </recommendedName>
</protein>
<dbReference type="GO" id="GO:0043565">
    <property type="term" value="F:sequence-specific DNA binding"/>
    <property type="evidence" value="ECO:0007669"/>
    <property type="project" value="InterPro"/>
</dbReference>
<accession>A0A1J5B0E1</accession>
<dbReference type="EMBL" id="MNXQ01000010">
    <property type="protein sequence ID" value="OIP04236.1"/>
    <property type="molecule type" value="Genomic_DNA"/>
</dbReference>
<evidence type="ECO:0008006" key="3">
    <source>
        <dbReference type="Google" id="ProtNLM"/>
    </source>
</evidence>
<name>A0A1J5B0E1_9BACT</name>
<dbReference type="InterPro" id="IPR038116">
    <property type="entry name" value="TrpR-like_sf"/>
</dbReference>
<dbReference type="InterPro" id="IPR013368">
    <property type="entry name" value="YecD_YerC"/>
</dbReference>
<dbReference type="GO" id="GO:0003700">
    <property type="term" value="F:DNA-binding transcription factor activity"/>
    <property type="evidence" value="ECO:0007669"/>
    <property type="project" value="InterPro"/>
</dbReference>
<dbReference type="NCBIfam" id="TIGR02531">
    <property type="entry name" value="yecD_yerC"/>
    <property type="match status" value="1"/>
</dbReference>
<dbReference type="Gene3D" id="1.10.1270.10">
    <property type="entry name" value="TrpR-like"/>
    <property type="match status" value="1"/>
</dbReference>
<dbReference type="SUPFAM" id="SSF48295">
    <property type="entry name" value="TrpR-like"/>
    <property type="match status" value="1"/>
</dbReference>
<dbReference type="AlphaFoldDB" id="A0A1J5B0E1"/>
<dbReference type="Pfam" id="PF01371">
    <property type="entry name" value="Trp_repressor"/>
    <property type="match status" value="1"/>
</dbReference>
<dbReference type="PANTHER" id="PTHR40080">
    <property type="entry name" value="LMO1763 PROTEIN"/>
    <property type="match status" value="1"/>
</dbReference>
<dbReference type="PANTHER" id="PTHR40080:SF1">
    <property type="entry name" value="TRPR-LIKE PROTEIN YERC_YECD"/>
    <property type="match status" value="1"/>
</dbReference>
<sequence length="148" mass="17076">MPQVSKYQLSKQVEEEIKSVFAETLSLLSNKEDIFAFTDDFLSPTERIMLSKRIAIAMMLKKGYNYEIIKDILKVSQATIASVNLKLKYTGKGYHQVLDRILRQQKINAIFDKIETVILNQLSIGRGKGSSFWQELKRKKQLQKSSMI</sequence>
<dbReference type="Proteomes" id="UP000183605">
    <property type="component" value="Unassembled WGS sequence"/>
</dbReference>
<proteinExistence type="predicted"/>
<organism evidence="1 2">
    <name type="scientific">Candidatus Beckwithbacteria bacterium CG2_30_44_31</name>
    <dbReference type="NCBI Taxonomy" id="1805035"/>
    <lineage>
        <taxon>Bacteria</taxon>
        <taxon>Candidatus Beckwithiibacteriota</taxon>
    </lineage>
</organism>
<gene>
    <name evidence="1" type="ORF">AUK18_00440</name>
</gene>
<evidence type="ECO:0000313" key="2">
    <source>
        <dbReference type="Proteomes" id="UP000183605"/>
    </source>
</evidence>
<dbReference type="InterPro" id="IPR000831">
    <property type="entry name" value="Trp_repress"/>
</dbReference>
<evidence type="ECO:0000313" key="1">
    <source>
        <dbReference type="EMBL" id="OIP04236.1"/>
    </source>
</evidence>